<evidence type="ECO:0000313" key="1">
    <source>
        <dbReference type="EMBL" id="MST51113.1"/>
    </source>
</evidence>
<dbReference type="AlphaFoldDB" id="A0A6L5Y3D5"/>
<dbReference type="GeneID" id="303114096"/>
<dbReference type="EMBL" id="VUMZ01000001">
    <property type="protein sequence ID" value="MST51113.1"/>
    <property type="molecule type" value="Genomic_DNA"/>
</dbReference>
<name>A0A6L5Y3D5_9FIRM</name>
<gene>
    <name evidence="1" type="ORF">FYJ64_02055</name>
</gene>
<dbReference type="Proteomes" id="UP000474676">
    <property type="component" value="Unassembled WGS sequence"/>
</dbReference>
<evidence type="ECO:0000313" key="2">
    <source>
        <dbReference type="Proteomes" id="UP000474676"/>
    </source>
</evidence>
<reference evidence="1 2" key="1">
    <citation type="submission" date="2019-08" db="EMBL/GenBank/DDBJ databases">
        <title>In-depth cultivation of the pig gut microbiome towards novel bacterial diversity and tailored functional studies.</title>
        <authorList>
            <person name="Wylensek D."/>
            <person name="Hitch T.C.A."/>
            <person name="Clavel T."/>
        </authorList>
    </citation>
    <scope>NUCLEOTIDE SEQUENCE [LARGE SCALE GENOMIC DNA]</scope>
    <source>
        <strain evidence="1 2">WCA-MUC-591-APC-3H</strain>
    </source>
</reference>
<dbReference type="RefSeq" id="WP_154573580.1">
    <property type="nucleotide sequence ID" value="NZ_VUMZ01000001.1"/>
</dbReference>
<accession>A0A6L5Y3D5</accession>
<proteinExistence type="predicted"/>
<protein>
    <submittedName>
        <fullName evidence="1">Uncharacterized protein</fullName>
    </submittedName>
</protein>
<comment type="caution">
    <text evidence="1">The sequence shown here is derived from an EMBL/GenBank/DDBJ whole genome shotgun (WGS) entry which is preliminary data.</text>
</comment>
<organism evidence="1 2">
    <name type="scientific">Hornefia butyriciproducens</name>
    <dbReference type="NCBI Taxonomy" id="2652293"/>
    <lineage>
        <taxon>Bacteria</taxon>
        <taxon>Bacillati</taxon>
        <taxon>Bacillota</taxon>
        <taxon>Clostridia</taxon>
        <taxon>Peptostreptococcales</taxon>
        <taxon>Anaerovoracaceae</taxon>
        <taxon>Hornefia</taxon>
    </lineage>
</organism>
<keyword evidence="2" id="KW-1185">Reference proteome</keyword>
<sequence length="138" mass="15823">MGVVNTGKSYKEELKRNKRIVNDIKGIVVRSSHYSFPDGPETHCIYEIQISGEGKYEESDEMGKIQMEKPFSVPTEEVEKLCLKIVDIMHRFDRVDFFYDDCSGEIELLFSGGGVILPRGMAFKRRYVDDAWTNSQDG</sequence>